<dbReference type="InterPro" id="IPR027417">
    <property type="entry name" value="P-loop_NTPase"/>
</dbReference>
<feature type="region of interest" description="Disordered" evidence="3">
    <location>
        <begin position="268"/>
        <end position="289"/>
    </location>
</feature>
<evidence type="ECO:0000313" key="7">
    <source>
        <dbReference type="EMBL" id="KAF0307342.1"/>
    </source>
</evidence>
<dbReference type="Pfam" id="PF00443">
    <property type="entry name" value="UCH"/>
    <property type="match status" value="1"/>
</dbReference>
<dbReference type="InterPro" id="IPR000863">
    <property type="entry name" value="Sulfotransferase_dom"/>
</dbReference>
<dbReference type="InterPro" id="IPR018200">
    <property type="entry name" value="USP_CS"/>
</dbReference>
<gene>
    <name evidence="7" type="primary">SULT1A4_3</name>
    <name evidence="7" type="ORF">FJT64_021289</name>
</gene>
<dbReference type="GO" id="GO:0004843">
    <property type="term" value="F:cysteine-type deubiquitinase activity"/>
    <property type="evidence" value="ECO:0007669"/>
    <property type="project" value="InterPro"/>
</dbReference>
<sequence length="489" mass="54060">MVGQRQRRHSQHRPRATNMIKFVVFAMCVAAAAAGGGYGAQSHVSVQHGHGGGYGGYGGYGNFVGGHAKVYAQAQGSGGYGHGGYGGGHGGYGGGHDGYGGGHGGYGGGHGGYGGGHGGYGGGHGGYGGGWSAPAADCSQDLPQMRAGQRRVLYSLFGVVEHSGRLTSGHYTAYVRVRRRHDQLIVNPARLTTLVTDAFAVACERARQRAEQTRPETTDGPSPVGCEMVWLIANDLDYEGAKTPFNPDRWSFLDITGVLDKDQMKKIAPPASEDGATEGPPSIAGDPNRPSPRFVKSHLPFSLNNPRLLDVCKVVYVARNPKDLCVSFYHHMRLIRFHDFLGDFELFVDYFMKDLTMESPYIEHMIEAWNLRHHPNLCFLFYEDMKKDMKTEIRKVAKFLGKDFTDEQVDMLAEHLHFDNFKNNPWVNAEHLKPLGLMYTDRGNFIRKGKTGDWKNYFTPEMNEKFDKWVAEKLKGTDLTFVQELEEQD</sequence>
<evidence type="ECO:0000259" key="5">
    <source>
        <dbReference type="Pfam" id="PF00443"/>
    </source>
</evidence>
<reference evidence="7 8" key="1">
    <citation type="submission" date="2019-07" db="EMBL/GenBank/DDBJ databases">
        <title>Draft genome assembly of a fouling barnacle, Amphibalanus amphitrite (Darwin, 1854): The first reference genome for Thecostraca.</title>
        <authorList>
            <person name="Kim W."/>
        </authorList>
    </citation>
    <scope>NUCLEOTIDE SEQUENCE [LARGE SCALE GENOMIC DNA]</scope>
    <source>
        <strain evidence="7">SNU_AA5</strain>
        <tissue evidence="7">Soma without cirri and trophi</tissue>
    </source>
</reference>
<dbReference type="Pfam" id="PF00685">
    <property type="entry name" value="Sulfotransfer_1"/>
    <property type="match status" value="1"/>
</dbReference>
<dbReference type="GO" id="GO:0008146">
    <property type="term" value="F:sulfotransferase activity"/>
    <property type="evidence" value="ECO:0007669"/>
    <property type="project" value="InterPro"/>
</dbReference>
<dbReference type="OrthoDB" id="205623at2759"/>
<dbReference type="PANTHER" id="PTHR11783">
    <property type="entry name" value="SULFOTRANSFERASE SULT"/>
    <property type="match status" value="1"/>
</dbReference>
<evidence type="ECO:0000256" key="3">
    <source>
        <dbReference type="SAM" id="MobiDB-lite"/>
    </source>
</evidence>
<dbReference type="SUPFAM" id="SSF54001">
    <property type="entry name" value="Cysteine proteinases"/>
    <property type="match status" value="1"/>
</dbReference>
<accession>A0A6A4WY86</accession>
<evidence type="ECO:0000256" key="1">
    <source>
        <dbReference type="ARBA" id="ARBA00005771"/>
    </source>
</evidence>
<evidence type="ECO:0000259" key="6">
    <source>
        <dbReference type="Pfam" id="PF00685"/>
    </source>
</evidence>
<comment type="caution">
    <text evidence="7">The sequence shown here is derived from an EMBL/GenBank/DDBJ whole genome shotgun (WGS) entry which is preliminary data.</text>
</comment>
<dbReference type="Gene3D" id="3.40.50.300">
    <property type="entry name" value="P-loop containing nucleotide triphosphate hydrolases"/>
    <property type="match status" value="1"/>
</dbReference>
<feature type="domain" description="Peptidase C19 ubiquitin carboxyl-terminal hydrolase" evidence="5">
    <location>
        <begin position="147"/>
        <end position="176"/>
    </location>
</feature>
<feature type="transmembrane region" description="Helical" evidence="4">
    <location>
        <begin position="20"/>
        <end position="40"/>
    </location>
</feature>
<dbReference type="GO" id="GO:0016579">
    <property type="term" value="P:protein deubiquitination"/>
    <property type="evidence" value="ECO:0007669"/>
    <property type="project" value="InterPro"/>
</dbReference>
<dbReference type="PROSITE" id="PS00973">
    <property type="entry name" value="USP_2"/>
    <property type="match status" value="1"/>
</dbReference>
<dbReference type="SUPFAM" id="SSF52540">
    <property type="entry name" value="P-loop containing nucleoside triphosphate hydrolases"/>
    <property type="match status" value="1"/>
</dbReference>
<comment type="similarity">
    <text evidence="1">Belongs to the sulfotransferase 1 family.</text>
</comment>
<feature type="domain" description="Sulfotransferase" evidence="6">
    <location>
        <begin position="227"/>
        <end position="477"/>
    </location>
</feature>
<dbReference type="Proteomes" id="UP000440578">
    <property type="component" value="Unassembled WGS sequence"/>
</dbReference>
<keyword evidence="4" id="KW-1133">Transmembrane helix</keyword>
<keyword evidence="4" id="KW-0472">Membrane</keyword>
<dbReference type="AlphaFoldDB" id="A0A6A4WY86"/>
<keyword evidence="8" id="KW-1185">Reference proteome</keyword>
<keyword evidence="2 7" id="KW-0808">Transferase</keyword>
<dbReference type="EMBL" id="VIIS01000583">
    <property type="protein sequence ID" value="KAF0307342.1"/>
    <property type="molecule type" value="Genomic_DNA"/>
</dbReference>
<organism evidence="7 8">
    <name type="scientific">Amphibalanus amphitrite</name>
    <name type="common">Striped barnacle</name>
    <name type="synonym">Balanus amphitrite</name>
    <dbReference type="NCBI Taxonomy" id="1232801"/>
    <lineage>
        <taxon>Eukaryota</taxon>
        <taxon>Metazoa</taxon>
        <taxon>Ecdysozoa</taxon>
        <taxon>Arthropoda</taxon>
        <taxon>Crustacea</taxon>
        <taxon>Multicrustacea</taxon>
        <taxon>Cirripedia</taxon>
        <taxon>Thoracica</taxon>
        <taxon>Thoracicalcarea</taxon>
        <taxon>Balanomorpha</taxon>
        <taxon>Balanoidea</taxon>
        <taxon>Balanidae</taxon>
        <taxon>Amphibalaninae</taxon>
        <taxon>Amphibalanus</taxon>
    </lineage>
</organism>
<proteinExistence type="inferred from homology"/>
<name>A0A6A4WY86_AMPAM</name>
<protein>
    <submittedName>
        <fullName evidence="7">Sulfotransferase 1A4</fullName>
    </submittedName>
</protein>
<dbReference type="InterPro" id="IPR038765">
    <property type="entry name" value="Papain-like_cys_pep_sf"/>
</dbReference>
<dbReference type="Gene3D" id="3.90.70.10">
    <property type="entry name" value="Cysteine proteinases"/>
    <property type="match status" value="1"/>
</dbReference>
<evidence type="ECO:0000256" key="4">
    <source>
        <dbReference type="SAM" id="Phobius"/>
    </source>
</evidence>
<keyword evidence="4" id="KW-0812">Transmembrane</keyword>
<dbReference type="InterPro" id="IPR001394">
    <property type="entry name" value="Peptidase_C19_UCH"/>
</dbReference>
<evidence type="ECO:0000256" key="2">
    <source>
        <dbReference type="ARBA" id="ARBA00022679"/>
    </source>
</evidence>
<evidence type="ECO:0000313" key="8">
    <source>
        <dbReference type="Proteomes" id="UP000440578"/>
    </source>
</evidence>